<dbReference type="Pfam" id="PF14728">
    <property type="entry name" value="PTHB1_GAE"/>
    <property type="match status" value="1"/>
</dbReference>
<accession>A0A2J8KL53</accession>
<feature type="domain" description="PTHB1 C-terminal helix bundle" evidence="5">
    <location>
        <begin position="365"/>
        <end position="440"/>
    </location>
</feature>
<proteinExistence type="predicted"/>
<evidence type="ECO:0000313" key="6">
    <source>
        <dbReference type="EMBL" id="PNI35735.1"/>
    </source>
</evidence>
<dbReference type="PANTHER" id="PTHR20991">
    <property type="entry name" value="PARATHYROID HORMONE-RESPONSIVE B1 GENE"/>
    <property type="match status" value="1"/>
</dbReference>
<reference evidence="6 7" key="1">
    <citation type="submission" date="2017-12" db="EMBL/GenBank/DDBJ databases">
        <title>High-resolution comparative analysis of great ape genomes.</title>
        <authorList>
            <person name="Pollen A."/>
            <person name="Hastie A."/>
            <person name="Hormozdiari F."/>
            <person name="Dougherty M."/>
            <person name="Liu R."/>
            <person name="Chaisson M."/>
            <person name="Hoppe E."/>
            <person name="Hill C."/>
            <person name="Pang A."/>
            <person name="Hillier L."/>
            <person name="Baker C."/>
            <person name="Armstrong J."/>
            <person name="Shendure J."/>
            <person name="Paten B."/>
            <person name="Wilson R."/>
            <person name="Chao H."/>
            <person name="Schneider V."/>
            <person name="Ventura M."/>
            <person name="Kronenberg Z."/>
            <person name="Murali S."/>
            <person name="Gordon D."/>
            <person name="Cantsilieris S."/>
            <person name="Munson K."/>
            <person name="Nelson B."/>
            <person name="Raja A."/>
            <person name="Underwood J."/>
            <person name="Diekhans M."/>
            <person name="Fiddes I."/>
            <person name="Haussler D."/>
            <person name="Eichler E."/>
        </authorList>
    </citation>
    <scope>NUCLEOTIDE SEQUENCE [LARGE SCALE GENOMIC DNA]</scope>
    <source>
        <strain evidence="6">Yerkes chimp pedigree #C0471</strain>
    </source>
</reference>
<dbReference type="InterPro" id="IPR026511">
    <property type="entry name" value="PTHB1"/>
</dbReference>
<feature type="domain" description="PTHB1 GAE" evidence="2">
    <location>
        <begin position="20"/>
        <end position="94"/>
    </location>
</feature>
<dbReference type="Proteomes" id="UP000236370">
    <property type="component" value="Unassembled WGS sequence"/>
</dbReference>
<dbReference type="EMBL" id="NBAG03000354">
    <property type="protein sequence ID" value="PNI35735.1"/>
    <property type="molecule type" value="Genomic_DNA"/>
</dbReference>
<evidence type="ECO:0000259" key="2">
    <source>
        <dbReference type="Pfam" id="PF14728"/>
    </source>
</evidence>
<dbReference type="InterPro" id="IPR055363">
    <property type="entry name" value="PTHB1_hp_dom"/>
</dbReference>
<evidence type="ECO:0000256" key="1">
    <source>
        <dbReference type="SAM" id="MobiDB-lite"/>
    </source>
</evidence>
<feature type="region of interest" description="Disordered" evidence="1">
    <location>
        <begin position="485"/>
        <end position="508"/>
    </location>
</feature>
<dbReference type="Pfam" id="PF23337">
    <property type="entry name" value="PTHB1_pf"/>
    <property type="match status" value="1"/>
</dbReference>
<name>A0A2J8KL53_PANTR</name>
<evidence type="ECO:0000259" key="4">
    <source>
        <dbReference type="Pfam" id="PF23338"/>
    </source>
</evidence>
<dbReference type="InterPro" id="IPR028074">
    <property type="entry name" value="PHTB1_GAE_dom"/>
</dbReference>
<dbReference type="AlphaFoldDB" id="A0A2J8KL53"/>
<dbReference type="InterPro" id="IPR055362">
    <property type="entry name" value="PTHB1_pf_dom"/>
</dbReference>
<evidence type="ECO:0000259" key="3">
    <source>
        <dbReference type="Pfam" id="PF23337"/>
    </source>
</evidence>
<dbReference type="PANTHER" id="PTHR20991:SF0">
    <property type="entry name" value="PROTEIN PTHB1"/>
    <property type="match status" value="1"/>
</dbReference>
<evidence type="ECO:0000259" key="5">
    <source>
        <dbReference type="Pfam" id="PF23339"/>
    </source>
</evidence>
<organism evidence="6 7">
    <name type="scientific">Pan troglodytes</name>
    <name type="common">Chimpanzee</name>
    <dbReference type="NCBI Taxonomy" id="9598"/>
    <lineage>
        <taxon>Eukaryota</taxon>
        <taxon>Metazoa</taxon>
        <taxon>Chordata</taxon>
        <taxon>Craniata</taxon>
        <taxon>Vertebrata</taxon>
        <taxon>Euteleostomi</taxon>
        <taxon>Mammalia</taxon>
        <taxon>Eutheria</taxon>
        <taxon>Euarchontoglires</taxon>
        <taxon>Primates</taxon>
        <taxon>Haplorrhini</taxon>
        <taxon>Catarrhini</taxon>
        <taxon>Hominidae</taxon>
        <taxon>Pan</taxon>
    </lineage>
</organism>
<sequence length="508" mass="56982">MTEREDDLNVSVVVSPNFDSVSVTLQNRVILQKAKLSVYVQPPLELTCDQFTFQFMTPDLTRTVSFSVYLKRSYTPSELEGNAVVSYSRPTDIIQKESIGKGQAHRGRSSSGFWVSSRTSSTVFQPSGCFKPEDRNPDGILRVIQCKFRLPLKLICLPGQPSKTASHKITIDTNKSPVSLLSLFPGFASQSDDDQVNVMGFHFLGGARITVLASKTSQRYRIQSEQFEDLWLITNELILRLQEYFEKQGVKDFACSFSGSIPLQEYFELIDHHFELRINGEKLEELLSERAVQFRAIQRRLLARFKDKTPAPLQHLDTLLDGTYKQVIALADAVEENQGNLFQSFTRLKSATHLVILLIALWQKLSADQVAILEAAFLPLQEDTQELGWEETVDAAISHLLKTCLSKSSKEQAMNLNSQLNIPKDTSQLKKHITLLCDRLAKGGRLCLSTDAAAPQTMVMPGGCTTIPESDLEERSVEQDSTELFTNHRHLTAETPRPEVSPLQGVSE</sequence>
<comment type="caution">
    <text evidence="6">The sequence shown here is derived from an EMBL/GenBank/DDBJ whole genome shotgun (WGS) entry which is preliminary data.</text>
</comment>
<dbReference type="Pfam" id="PF23338">
    <property type="entry name" value="PTHB1_hp"/>
    <property type="match status" value="1"/>
</dbReference>
<dbReference type="Pfam" id="PF23339">
    <property type="entry name" value="PTHB1_CtH"/>
    <property type="match status" value="1"/>
</dbReference>
<dbReference type="GO" id="GO:0034464">
    <property type="term" value="C:BBSome"/>
    <property type="evidence" value="ECO:0007669"/>
    <property type="project" value="InterPro"/>
</dbReference>
<feature type="domain" description="PTHB1 hairpin" evidence="4">
    <location>
        <begin position="260"/>
        <end position="363"/>
    </location>
</feature>
<evidence type="ECO:0000313" key="7">
    <source>
        <dbReference type="Proteomes" id="UP000236370"/>
    </source>
</evidence>
<gene>
    <name evidence="6" type="ORF">CK820_G0037756</name>
</gene>
<protein>
    <submittedName>
        <fullName evidence="6">BBS9 isoform 7</fullName>
    </submittedName>
</protein>
<dbReference type="InterPro" id="IPR055364">
    <property type="entry name" value="PTHB1_CtH_dom"/>
</dbReference>
<feature type="domain" description="PTHB1 platform" evidence="3">
    <location>
        <begin position="151"/>
        <end position="258"/>
    </location>
</feature>